<feature type="compositionally biased region" description="Low complexity" evidence="1">
    <location>
        <begin position="71"/>
        <end position="97"/>
    </location>
</feature>
<organism evidence="3">
    <name type="scientific">Chloropicon laureae</name>
    <dbReference type="NCBI Taxonomy" id="464258"/>
    <lineage>
        <taxon>Eukaryota</taxon>
        <taxon>Viridiplantae</taxon>
        <taxon>Chlorophyta</taxon>
        <taxon>Chloropicophyceae</taxon>
        <taxon>Chloropicales</taxon>
        <taxon>Chloropicaceae</taxon>
        <taxon>Chloropicon</taxon>
    </lineage>
</organism>
<dbReference type="PANTHER" id="PTHR34044:SF1">
    <property type="entry name" value="NUCLEAR PROTEIN"/>
    <property type="match status" value="1"/>
</dbReference>
<accession>A0A7S2Z2U0</accession>
<name>A0A7S2Z2U0_9CHLO</name>
<reference evidence="3" key="1">
    <citation type="submission" date="2021-01" db="EMBL/GenBank/DDBJ databases">
        <authorList>
            <person name="Corre E."/>
            <person name="Pelletier E."/>
            <person name="Niang G."/>
            <person name="Scheremetjew M."/>
            <person name="Finn R."/>
            <person name="Kale V."/>
            <person name="Holt S."/>
            <person name="Cochrane G."/>
            <person name="Meng A."/>
            <person name="Brown T."/>
            <person name="Cohen L."/>
        </authorList>
    </citation>
    <scope>NUCLEOTIDE SEQUENCE</scope>
    <source>
        <strain evidence="3">RCC856</strain>
    </source>
</reference>
<dbReference type="EMBL" id="HBHU01006742">
    <property type="protein sequence ID" value="CAE0018928.1"/>
    <property type="molecule type" value="Transcribed_RNA"/>
</dbReference>
<evidence type="ECO:0000313" key="2">
    <source>
        <dbReference type="EMBL" id="CAE0018923.1"/>
    </source>
</evidence>
<sequence length="392" mass="41529">MLLSGQAVARNGSKVVARVGSAAAKSSRPSSHLRIRTKAAASKDLFCVGQESLGDGSTLFRFSEEKPPEPVAAVEEPAPAAVEETPPAPAPAAVKEAPPAPKKEEEKPAPKKMAPPPAKGFGSKTPEQTAIQPAVIIGAGRVGEALASMGGGKDVVLRRGDPFPADAPAGPIIVCTRNDVLEQVVHGIPPGRWGDLVFLQNGVLQPWLEKKGLQKCTQMLAYFAVAKLGDPVTDGKTELNPEGLTSITGKWGEAVAQRLHAQNLSCHVLSKEDYAVRMFEKLIWICSFMVVGASHGGCTVGEVCQEHRSQLSEVISELAGVCSATQGVTFGPHLTERLCSYGMSVAHFPTAVKEFEWRNGFFYNISENAIASGKDDPAPLHSELLKAMNVLA</sequence>
<evidence type="ECO:0000313" key="3">
    <source>
        <dbReference type="EMBL" id="CAE0018928.1"/>
    </source>
</evidence>
<protein>
    <submittedName>
        <fullName evidence="3">Uncharacterized protein</fullName>
    </submittedName>
</protein>
<gene>
    <name evidence="2" type="ORF">CLAU1311_LOCUS4345</name>
    <name evidence="3" type="ORF">CLAU1311_LOCUS4348</name>
</gene>
<dbReference type="AlphaFoldDB" id="A0A7S2Z2U0"/>
<dbReference type="PANTHER" id="PTHR34044">
    <property type="entry name" value="NUCLEAR PROTEIN"/>
    <property type="match status" value="1"/>
</dbReference>
<proteinExistence type="predicted"/>
<evidence type="ECO:0000256" key="1">
    <source>
        <dbReference type="SAM" id="MobiDB-lite"/>
    </source>
</evidence>
<feature type="region of interest" description="Disordered" evidence="1">
    <location>
        <begin position="58"/>
        <end position="125"/>
    </location>
</feature>
<dbReference type="EMBL" id="HBHU01006738">
    <property type="protein sequence ID" value="CAE0018923.1"/>
    <property type="molecule type" value="Transcribed_RNA"/>
</dbReference>